<feature type="transmembrane region" description="Helical" evidence="1">
    <location>
        <begin position="218"/>
        <end position="240"/>
    </location>
</feature>
<keyword evidence="1" id="KW-0812">Transmembrane</keyword>
<feature type="transmembrane region" description="Helical" evidence="1">
    <location>
        <begin position="623"/>
        <end position="644"/>
    </location>
</feature>
<gene>
    <name evidence="2" type="ORF">IAC51_08290</name>
</gene>
<feature type="transmembrane region" description="Helical" evidence="1">
    <location>
        <begin position="566"/>
        <end position="584"/>
    </location>
</feature>
<evidence type="ECO:0000256" key="1">
    <source>
        <dbReference type="SAM" id="Phobius"/>
    </source>
</evidence>
<feature type="transmembrane region" description="Helical" evidence="1">
    <location>
        <begin position="81"/>
        <end position="101"/>
    </location>
</feature>
<keyword evidence="1" id="KW-1133">Transmembrane helix</keyword>
<keyword evidence="1" id="KW-0472">Membrane</keyword>
<accession>A0A940DLH1</accession>
<sequence length="1074" mass="121550">MKRFKLYDTVTGWAVFAVAATVYLMTIEPTGSLWDCGEFISSAYKLEVGHPPGAPFFMLTGRLFSLFASDPTKVAAMVNSMSALCSAFTILLLFWSITHIARRIVTRDGKEITLPQGIAILGSGAVGALAYTFSDTFWFSAVEGEVYAYSSLFTALVVWCMLKWEDQADSPSSARWLVLISYLMGLSIGVHLLNLLAIPALVLLYYFRKYPVNARNTIAAVIASVLLLAAVLYGMIPGFIKVASRFELLFVNGLGCSFNTGMAVYIVLTAAILIWAIYETQAGNSWLRRRIAFLLAVVILGVPFMGNGLMLGIVITAAIAVFIFVRKELNRHWLNMIVVCMTVMLIGYSSYTMLVVRSMANTPMDQNSPEDVFSLQSYLNREQYGDNPLFYGPLYSAPRIYEVEGNMCKPIIIDGSTIWQRKVKETDGEKDSYISAGKRVKGVEVDPRFKTLFPRMYSTEQSHIQVYEQWGKVKGTPYTVDICGRQEQRVMPTFGENLRFFFSYQVGFMYWRYFLWNFSGRQNDFQGHGEIDKGNWITGLPFIDNALYGDQSKLPDSYRNNRGHNVYFMLPLLLGLLGLLWQLSSKRSGILNFWIVFTLFFMTGLAIVVYLNQTPYQPRERDYAYAGSFYAFSIWIGLGVMFFYDLVKRFAPRTAAAVAVSLLCLGVPALMAQQNWDDHDRSQRTLARDLGSDYLNSCEEDAIYFCNGDNDTFCVWFNQEVEGRRTDVRACNLSYLSTDWYIDQMKRGAYESAPLPISWHPKDYAAGHLDFAHVIDHPQFGGKMDLGLALMLLRDSRFIDEDGTGCFFARTLTLPIDKEQVIRTGTVPEKDRELIADTMYIRLNGNIINKSQIMFLEMLYTNDWVRPIYIATTVGESFYPDVNAYLQLEGMAQRIVPLDPAAGRRVNSDVMYRNIMEHFRFGNAKIPSVYLDEPYSRSCRSLRMVMNELAGTLIREGRKDEAKKVLDKSLEELPDYAVPFDYWSARGIIDGYYALGETSVADSILIGLFTECDRSAEWMLSLPPHKQGRVSSGMSLGNSLAIMQELQRCARRNDSPAVGQLNEVMQKYAPLLGR</sequence>
<feature type="transmembrane region" description="Helical" evidence="1">
    <location>
        <begin position="113"/>
        <end position="134"/>
    </location>
</feature>
<dbReference type="PANTHER" id="PTHR16214:SF3">
    <property type="entry name" value="TRANSMEMBRANE PROTEIN 260"/>
    <property type="match status" value="1"/>
</dbReference>
<protein>
    <submittedName>
        <fullName evidence="2">DUF2723 domain-containing protein</fullName>
    </submittedName>
</protein>
<comment type="caution">
    <text evidence="2">The sequence shown here is derived from an EMBL/GenBank/DDBJ whole genome shotgun (WGS) entry which is preliminary data.</text>
</comment>
<reference evidence="2" key="1">
    <citation type="submission" date="2020-10" db="EMBL/GenBank/DDBJ databases">
        <authorList>
            <person name="Gilroy R."/>
        </authorList>
    </citation>
    <scope>NUCLEOTIDE SEQUENCE</scope>
    <source>
        <strain evidence="2">3924</strain>
    </source>
</reference>
<name>A0A940DLH1_9BACT</name>
<dbReference type="PANTHER" id="PTHR16214">
    <property type="entry name" value="TRANSMEMBRANE PROTEIN 260"/>
    <property type="match status" value="1"/>
</dbReference>
<evidence type="ECO:0000313" key="2">
    <source>
        <dbReference type="EMBL" id="MBO8440631.1"/>
    </source>
</evidence>
<dbReference type="Pfam" id="PF11028">
    <property type="entry name" value="TMEM260-like"/>
    <property type="match status" value="1"/>
</dbReference>
<organism evidence="2 3">
    <name type="scientific">Candidatus Aphodosoma intestinipullorum</name>
    <dbReference type="NCBI Taxonomy" id="2840674"/>
    <lineage>
        <taxon>Bacteria</taxon>
        <taxon>Pseudomonadati</taxon>
        <taxon>Bacteroidota</taxon>
        <taxon>Bacteroidia</taxon>
        <taxon>Bacteroidales</taxon>
        <taxon>Candidatus Aphodosoma</taxon>
    </lineage>
</organism>
<dbReference type="InterPro" id="IPR021280">
    <property type="entry name" value="TMEM260-like"/>
</dbReference>
<feature type="transmembrane region" description="Helical" evidence="1">
    <location>
        <begin position="336"/>
        <end position="356"/>
    </location>
</feature>
<reference evidence="2" key="2">
    <citation type="journal article" date="2021" name="PeerJ">
        <title>Extensive microbial diversity within the chicken gut microbiome revealed by metagenomics and culture.</title>
        <authorList>
            <person name="Gilroy R."/>
            <person name="Ravi A."/>
            <person name="Getino M."/>
            <person name="Pursley I."/>
            <person name="Horton D.L."/>
            <person name="Alikhan N.F."/>
            <person name="Baker D."/>
            <person name="Gharbi K."/>
            <person name="Hall N."/>
            <person name="Watson M."/>
            <person name="Adriaenssens E.M."/>
            <person name="Foster-Nyarko E."/>
            <person name="Jarju S."/>
            <person name="Secka A."/>
            <person name="Antonio M."/>
            <person name="Oren A."/>
            <person name="Chaudhuri R.R."/>
            <person name="La Ragione R."/>
            <person name="Hildebrand F."/>
            <person name="Pallen M.J."/>
        </authorList>
    </citation>
    <scope>NUCLEOTIDE SEQUENCE</scope>
    <source>
        <strain evidence="2">3924</strain>
    </source>
</reference>
<feature type="transmembrane region" description="Helical" evidence="1">
    <location>
        <begin position="176"/>
        <end position="206"/>
    </location>
</feature>
<dbReference type="EMBL" id="JADIMV010000140">
    <property type="protein sequence ID" value="MBO8440631.1"/>
    <property type="molecule type" value="Genomic_DNA"/>
</dbReference>
<dbReference type="AlphaFoldDB" id="A0A940DLH1"/>
<feature type="transmembrane region" description="Helical" evidence="1">
    <location>
        <begin position="590"/>
        <end position="611"/>
    </location>
</feature>
<feature type="transmembrane region" description="Helical" evidence="1">
    <location>
        <begin position="291"/>
        <end position="324"/>
    </location>
</feature>
<dbReference type="Proteomes" id="UP000712007">
    <property type="component" value="Unassembled WGS sequence"/>
</dbReference>
<feature type="transmembrane region" description="Helical" evidence="1">
    <location>
        <begin position="7"/>
        <end position="25"/>
    </location>
</feature>
<feature type="transmembrane region" description="Helical" evidence="1">
    <location>
        <begin position="260"/>
        <end position="279"/>
    </location>
</feature>
<dbReference type="InterPro" id="IPR052724">
    <property type="entry name" value="GT117_domain-containing"/>
</dbReference>
<evidence type="ECO:0000313" key="3">
    <source>
        <dbReference type="Proteomes" id="UP000712007"/>
    </source>
</evidence>
<proteinExistence type="predicted"/>